<protein>
    <submittedName>
        <fullName evidence="2">Uncharacterized protein</fullName>
    </submittedName>
</protein>
<organism evidence="1 2">
    <name type="scientific">Panagrolaimus sp. ES5</name>
    <dbReference type="NCBI Taxonomy" id="591445"/>
    <lineage>
        <taxon>Eukaryota</taxon>
        <taxon>Metazoa</taxon>
        <taxon>Ecdysozoa</taxon>
        <taxon>Nematoda</taxon>
        <taxon>Chromadorea</taxon>
        <taxon>Rhabditida</taxon>
        <taxon>Tylenchina</taxon>
        <taxon>Panagrolaimomorpha</taxon>
        <taxon>Panagrolaimoidea</taxon>
        <taxon>Panagrolaimidae</taxon>
        <taxon>Panagrolaimus</taxon>
    </lineage>
</organism>
<accession>A0AC34G175</accession>
<proteinExistence type="predicted"/>
<name>A0AC34G175_9BILA</name>
<reference evidence="2" key="1">
    <citation type="submission" date="2022-11" db="UniProtKB">
        <authorList>
            <consortium name="WormBaseParasite"/>
        </authorList>
    </citation>
    <scope>IDENTIFICATION</scope>
</reference>
<dbReference type="Proteomes" id="UP000887579">
    <property type="component" value="Unplaced"/>
</dbReference>
<sequence>MKFYVAFFFALIFQSLFIINASRLQKYGSNNYNVASFDELNESGASNGTKILDEQVDQVNFDDDEMFIDESNVGKQNVNAEINHPKIPTTPLPSAPKPTSSDPTSKSSLEWWGIVILVILALIIFGIVATFGFLCWKKRRSSKPAEETKPITVITDAKEPTTIQTASKTTRPDLNFTQFEPSKSQKKQQKAVTKEPTTTEEFILTPPPKVTVSSPPDLTKPFPKQPQYSIPQRVIPRSYKSLKTDSLEEDSEVVQEMKKNYPEVRRVPMQAEIVLFCVKISLMFTELHEMT</sequence>
<evidence type="ECO:0000313" key="2">
    <source>
        <dbReference type="WBParaSite" id="ES5_v2.g23340.t1"/>
    </source>
</evidence>
<dbReference type="WBParaSite" id="ES5_v2.g23340.t1">
    <property type="protein sequence ID" value="ES5_v2.g23340.t1"/>
    <property type="gene ID" value="ES5_v2.g23340"/>
</dbReference>
<evidence type="ECO:0000313" key="1">
    <source>
        <dbReference type="Proteomes" id="UP000887579"/>
    </source>
</evidence>